<protein>
    <submittedName>
        <fullName evidence="3">Uncharacterized protein</fullName>
    </submittedName>
</protein>
<dbReference type="EMBL" id="AZBU02000001">
    <property type="protein sequence ID" value="TMS38060.1"/>
    <property type="molecule type" value="Genomic_DNA"/>
</dbReference>
<keyword evidence="2" id="KW-0472">Membrane</keyword>
<proteinExistence type="predicted"/>
<keyword evidence="4" id="KW-1185">Reference proteome</keyword>
<accession>A0A4U8UX37</accession>
<dbReference type="Proteomes" id="UP000298663">
    <property type="component" value="Unassembled WGS sequence"/>
</dbReference>
<feature type="region of interest" description="Disordered" evidence="1">
    <location>
        <begin position="1"/>
        <end position="25"/>
    </location>
</feature>
<gene>
    <name evidence="3" type="ORF">L596_004869</name>
</gene>
<keyword evidence="2" id="KW-1133">Transmembrane helix</keyword>
<keyword evidence="2" id="KW-0812">Transmembrane</keyword>
<reference evidence="3 4" key="2">
    <citation type="journal article" date="2019" name="G3 (Bethesda)">
        <title>Hybrid Assembly of the Genome of the Entomopathogenic Nematode Steinernema carpocapsae Identifies the X-Chromosome.</title>
        <authorList>
            <person name="Serra L."/>
            <person name="Macchietto M."/>
            <person name="Macias-Munoz A."/>
            <person name="McGill C.J."/>
            <person name="Rodriguez I.M."/>
            <person name="Rodriguez B."/>
            <person name="Murad R."/>
            <person name="Mortazavi A."/>
        </authorList>
    </citation>
    <scope>NUCLEOTIDE SEQUENCE [LARGE SCALE GENOMIC DNA]</scope>
    <source>
        <strain evidence="3 4">ALL</strain>
    </source>
</reference>
<evidence type="ECO:0000313" key="4">
    <source>
        <dbReference type="Proteomes" id="UP000298663"/>
    </source>
</evidence>
<evidence type="ECO:0000313" key="3">
    <source>
        <dbReference type="EMBL" id="TMS38060.1"/>
    </source>
</evidence>
<name>A0A4U8UX37_STECR</name>
<organism evidence="3 4">
    <name type="scientific">Steinernema carpocapsae</name>
    <name type="common">Entomopathogenic nematode</name>
    <dbReference type="NCBI Taxonomy" id="34508"/>
    <lineage>
        <taxon>Eukaryota</taxon>
        <taxon>Metazoa</taxon>
        <taxon>Ecdysozoa</taxon>
        <taxon>Nematoda</taxon>
        <taxon>Chromadorea</taxon>
        <taxon>Rhabditida</taxon>
        <taxon>Tylenchina</taxon>
        <taxon>Panagrolaimomorpha</taxon>
        <taxon>Strongyloidoidea</taxon>
        <taxon>Steinernematidae</taxon>
        <taxon>Steinernema</taxon>
    </lineage>
</organism>
<sequence>MTDSRTLVAGVPTSGESATRIDTRSPNCNARRGGRVRLLLLNCLSLSSAGWLVATLWPSGLAPGREGQSDAGTLEWLPHPNRHWVIHFIGFCYVVAEGVKAQPVPLLISPRTRFRQLGFASLSPFLILTFTLEK</sequence>
<feature type="transmembrane region" description="Helical" evidence="2">
    <location>
        <begin position="38"/>
        <end position="57"/>
    </location>
</feature>
<comment type="caution">
    <text evidence="3">The sequence shown here is derived from an EMBL/GenBank/DDBJ whole genome shotgun (WGS) entry which is preliminary data.</text>
</comment>
<evidence type="ECO:0000256" key="1">
    <source>
        <dbReference type="SAM" id="MobiDB-lite"/>
    </source>
</evidence>
<evidence type="ECO:0000256" key="2">
    <source>
        <dbReference type="SAM" id="Phobius"/>
    </source>
</evidence>
<dbReference type="AlphaFoldDB" id="A0A4U8UX37"/>
<reference evidence="3 4" key="1">
    <citation type="journal article" date="2015" name="Genome Biol.">
        <title>Comparative genomics of Steinernema reveals deeply conserved gene regulatory networks.</title>
        <authorList>
            <person name="Dillman A.R."/>
            <person name="Macchietto M."/>
            <person name="Porter C.F."/>
            <person name="Rogers A."/>
            <person name="Williams B."/>
            <person name="Antoshechkin I."/>
            <person name="Lee M.M."/>
            <person name="Goodwin Z."/>
            <person name="Lu X."/>
            <person name="Lewis E.E."/>
            <person name="Goodrich-Blair H."/>
            <person name="Stock S.P."/>
            <person name="Adams B.J."/>
            <person name="Sternberg P.W."/>
            <person name="Mortazavi A."/>
        </authorList>
    </citation>
    <scope>NUCLEOTIDE SEQUENCE [LARGE SCALE GENOMIC DNA]</scope>
    <source>
        <strain evidence="3 4">ALL</strain>
    </source>
</reference>